<dbReference type="PROSITE" id="PS50977">
    <property type="entry name" value="HTH_TETR_2"/>
    <property type="match status" value="1"/>
</dbReference>
<keyword evidence="1" id="KW-0805">Transcription regulation</keyword>
<reference evidence="6 7" key="1">
    <citation type="submission" date="2019-05" db="EMBL/GenBank/DDBJ databases">
        <authorList>
            <person name="Lee S.D."/>
        </authorList>
    </citation>
    <scope>NUCLEOTIDE SEQUENCE [LARGE SCALE GENOMIC DNA]</scope>
    <source>
        <strain evidence="6 7">YC2-7</strain>
    </source>
</reference>
<comment type="caution">
    <text evidence="6">The sequence shown here is derived from an EMBL/GenBank/DDBJ whole genome shotgun (WGS) entry which is preliminary data.</text>
</comment>
<dbReference type="PANTHER" id="PTHR30055:SF234">
    <property type="entry name" value="HTH-TYPE TRANSCRIPTIONAL REGULATOR BETI"/>
    <property type="match status" value="1"/>
</dbReference>
<keyword evidence="7" id="KW-1185">Reference proteome</keyword>
<evidence type="ECO:0000313" key="6">
    <source>
        <dbReference type="EMBL" id="NMN99025.1"/>
    </source>
</evidence>
<dbReference type="Gene3D" id="1.10.10.60">
    <property type="entry name" value="Homeodomain-like"/>
    <property type="match status" value="1"/>
</dbReference>
<dbReference type="InterPro" id="IPR001647">
    <property type="entry name" value="HTH_TetR"/>
</dbReference>
<feature type="DNA-binding region" description="H-T-H motif" evidence="4">
    <location>
        <begin position="48"/>
        <end position="67"/>
    </location>
</feature>
<evidence type="ECO:0000313" key="7">
    <source>
        <dbReference type="Proteomes" id="UP000535543"/>
    </source>
</evidence>
<sequence>MATGRLRVESTVLSTPAERGARRRERTRQVVLAAAESLLADREAESFRIEDVAVHAGVSAASIYAHFGTKDALIAAVVDHLVEMTESRLEAAYAAPATPSERFQLIGVTFMKLLLAHPAIGKYVALSAVREPATEAEGRVGARMNRLREGFEHAIQAVIDVGEMKPIDARLLSHSLLATWTATASLQLRRDDLRLSPDEIEAALRQTIRLLVAGLQPTHQRTTP</sequence>
<keyword evidence="2 4" id="KW-0238">DNA-binding</keyword>
<evidence type="ECO:0000259" key="5">
    <source>
        <dbReference type="PROSITE" id="PS50977"/>
    </source>
</evidence>
<dbReference type="SUPFAM" id="SSF46689">
    <property type="entry name" value="Homeodomain-like"/>
    <property type="match status" value="1"/>
</dbReference>
<dbReference type="Pfam" id="PF00440">
    <property type="entry name" value="TetR_N"/>
    <property type="match status" value="1"/>
</dbReference>
<dbReference type="InterPro" id="IPR009057">
    <property type="entry name" value="Homeodomain-like_sf"/>
</dbReference>
<reference evidence="6 7" key="2">
    <citation type="submission" date="2020-06" db="EMBL/GenBank/DDBJ databases">
        <title>Antribacter stalactiti gen. nov., sp. nov., a new member of the family Nacardiaceae isolated from a cave.</title>
        <authorList>
            <person name="Kim I.S."/>
        </authorList>
    </citation>
    <scope>NUCLEOTIDE SEQUENCE [LARGE SCALE GENOMIC DNA]</scope>
    <source>
        <strain evidence="6 7">YC2-7</strain>
    </source>
</reference>
<dbReference type="InterPro" id="IPR050109">
    <property type="entry name" value="HTH-type_TetR-like_transc_reg"/>
</dbReference>
<organism evidence="6 7">
    <name type="scientific">Antrihabitans stalactiti</name>
    <dbReference type="NCBI Taxonomy" id="2584121"/>
    <lineage>
        <taxon>Bacteria</taxon>
        <taxon>Bacillati</taxon>
        <taxon>Actinomycetota</taxon>
        <taxon>Actinomycetes</taxon>
        <taxon>Mycobacteriales</taxon>
        <taxon>Nocardiaceae</taxon>
        <taxon>Antrihabitans</taxon>
    </lineage>
</organism>
<dbReference type="Gene3D" id="1.10.357.10">
    <property type="entry name" value="Tetracycline Repressor, domain 2"/>
    <property type="match status" value="1"/>
</dbReference>
<keyword evidence="3" id="KW-0804">Transcription</keyword>
<accession>A0A848KK05</accession>
<feature type="domain" description="HTH tetR-type" evidence="5">
    <location>
        <begin position="25"/>
        <end position="85"/>
    </location>
</feature>
<evidence type="ECO:0000256" key="2">
    <source>
        <dbReference type="ARBA" id="ARBA00023125"/>
    </source>
</evidence>
<gene>
    <name evidence="6" type="ORF">FGL95_28730</name>
</gene>
<dbReference type="AlphaFoldDB" id="A0A848KK05"/>
<evidence type="ECO:0000256" key="1">
    <source>
        <dbReference type="ARBA" id="ARBA00023015"/>
    </source>
</evidence>
<name>A0A848KK05_9NOCA</name>
<evidence type="ECO:0000256" key="3">
    <source>
        <dbReference type="ARBA" id="ARBA00023163"/>
    </source>
</evidence>
<proteinExistence type="predicted"/>
<dbReference type="EMBL" id="VCQU01000014">
    <property type="protein sequence ID" value="NMN99025.1"/>
    <property type="molecule type" value="Genomic_DNA"/>
</dbReference>
<dbReference type="SUPFAM" id="SSF48498">
    <property type="entry name" value="Tetracyclin repressor-like, C-terminal domain"/>
    <property type="match status" value="1"/>
</dbReference>
<dbReference type="Proteomes" id="UP000535543">
    <property type="component" value="Unassembled WGS sequence"/>
</dbReference>
<dbReference type="PRINTS" id="PR00455">
    <property type="entry name" value="HTHTETR"/>
</dbReference>
<dbReference type="PANTHER" id="PTHR30055">
    <property type="entry name" value="HTH-TYPE TRANSCRIPTIONAL REGULATOR RUTR"/>
    <property type="match status" value="1"/>
</dbReference>
<dbReference type="GO" id="GO:0000976">
    <property type="term" value="F:transcription cis-regulatory region binding"/>
    <property type="evidence" value="ECO:0007669"/>
    <property type="project" value="TreeGrafter"/>
</dbReference>
<dbReference type="GO" id="GO:0003700">
    <property type="term" value="F:DNA-binding transcription factor activity"/>
    <property type="evidence" value="ECO:0007669"/>
    <property type="project" value="TreeGrafter"/>
</dbReference>
<protein>
    <submittedName>
        <fullName evidence="6">Helix-turn-helix transcriptional regulator</fullName>
    </submittedName>
</protein>
<evidence type="ECO:0000256" key="4">
    <source>
        <dbReference type="PROSITE-ProRule" id="PRU00335"/>
    </source>
</evidence>
<dbReference type="InterPro" id="IPR036271">
    <property type="entry name" value="Tet_transcr_reg_TetR-rel_C_sf"/>
</dbReference>